<accession>A0A7X4KDS0</accession>
<dbReference type="Proteomes" id="UP000450012">
    <property type="component" value="Unassembled WGS sequence"/>
</dbReference>
<reference evidence="1 2" key="1">
    <citation type="submission" date="2019-12" db="EMBL/GenBank/DDBJ databases">
        <title>Novel species isolated from a subtropical stream in China.</title>
        <authorList>
            <person name="Lu H."/>
        </authorList>
    </citation>
    <scope>NUCLEOTIDE SEQUENCE [LARGE SCALE GENOMIC DNA]</scope>
    <source>
        <strain evidence="1 2">FT55W</strain>
    </source>
</reference>
<organism evidence="1 2">
    <name type="scientific">Duganella rivi</name>
    <dbReference type="NCBI Taxonomy" id="2666083"/>
    <lineage>
        <taxon>Bacteria</taxon>
        <taxon>Pseudomonadati</taxon>
        <taxon>Pseudomonadota</taxon>
        <taxon>Betaproteobacteria</taxon>
        <taxon>Burkholderiales</taxon>
        <taxon>Oxalobacteraceae</taxon>
        <taxon>Telluria group</taxon>
        <taxon>Duganella</taxon>
    </lineage>
</organism>
<keyword evidence="2" id="KW-1185">Reference proteome</keyword>
<sequence>MALNLLPPNATRLERVLAEVCGVIGDLPVTIREIMDPDKCPVALLPWLAWAVHVDAWDDAWSEAQKRAVIKSAYQVHVQKGTVASVESALAALGVTADVVEWWQQSPRGVPYTFRLDVDTENVGMTEVFAQSIERQVAAVKPARSHFTVQFIAKTRPAISVGVAVQDVIITSVYPKQK</sequence>
<dbReference type="NCBIfam" id="TIGR01634">
    <property type="entry name" value="tail_P2_I"/>
    <property type="match status" value="1"/>
</dbReference>
<gene>
    <name evidence="1" type="ORF">GTP45_27540</name>
</gene>
<dbReference type="InterPro" id="IPR006521">
    <property type="entry name" value="Tail_protein_I"/>
</dbReference>
<dbReference type="Pfam" id="PF09684">
    <property type="entry name" value="Tail_P2_I"/>
    <property type="match status" value="1"/>
</dbReference>
<comment type="caution">
    <text evidence="1">The sequence shown here is derived from an EMBL/GenBank/DDBJ whole genome shotgun (WGS) entry which is preliminary data.</text>
</comment>
<proteinExistence type="predicted"/>
<protein>
    <submittedName>
        <fullName evidence="1">Phage tail protein I</fullName>
    </submittedName>
</protein>
<dbReference type="EMBL" id="WWCK01000011">
    <property type="protein sequence ID" value="MYM70536.1"/>
    <property type="molecule type" value="Genomic_DNA"/>
</dbReference>
<evidence type="ECO:0000313" key="2">
    <source>
        <dbReference type="Proteomes" id="UP000450012"/>
    </source>
</evidence>
<evidence type="ECO:0000313" key="1">
    <source>
        <dbReference type="EMBL" id="MYM70536.1"/>
    </source>
</evidence>
<dbReference type="AlphaFoldDB" id="A0A7X4KDS0"/>
<name>A0A7X4KDS0_9BURK</name>
<dbReference type="RefSeq" id="WP_161017036.1">
    <property type="nucleotide sequence ID" value="NZ_WWCK01000011.1"/>
</dbReference>